<dbReference type="STRING" id="163359.A9R16_03020"/>
<dbReference type="OrthoDB" id="9795531at2"/>
<dbReference type="EMBL" id="PSYR01000002">
    <property type="protein sequence ID" value="RCN56160.1"/>
    <property type="molecule type" value="Genomic_DNA"/>
</dbReference>
<dbReference type="CDD" id="cd02976">
    <property type="entry name" value="NrdH"/>
    <property type="match status" value="1"/>
</dbReference>
<dbReference type="Gene3D" id="3.40.30.10">
    <property type="entry name" value="Glutaredoxin"/>
    <property type="match status" value="1"/>
</dbReference>
<name>A0A1C2FYN9_9GAMM</name>
<reference evidence="1 2" key="1">
    <citation type="submission" date="2018-02" db="EMBL/GenBank/DDBJ databases">
        <title>Insights into the biology of acidophilic members of the Acidiferrobacteraceae family derived from comparative genomic analyses.</title>
        <authorList>
            <person name="Issotta F."/>
            <person name="Thyssen C."/>
            <person name="Mena C."/>
            <person name="Moya A."/>
            <person name="Bellenberg S."/>
            <person name="Sproer C."/>
            <person name="Covarrubias P.C."/>
            <person name="Sand W."/>
            <person name="Quatrini R."/>
            <person name="Vera M."/>
        </authorList>
    </citation>
    <scope>NUCLEOTIDE SEQUENCE [LARGE SCALE GENOMIC DNA]</scope>
    <source>
        <strain evidence="2">m-1</strain>
    </source>
</reference>
<dbReference type="InterPro" id="IPR036249">
    <property type="entry name" value="Thioredoxin-like_sf"/>
</dbReference>
<dbReference type="AlphaFoldDB" id="A0A1C2FYN9"/>
<organism evidence="1 2">
    <name type="scientific">Acidiferrobacter thiooxydans</name>
    <dbReference type="NCBI Taxonomy" id="163359"/>
    <lineage>
        <taxon>Bacteria</taxon>
        <taxon>Pseudomonadati</taxon>
        <taxon>Pseudomonadota</taxon>
        <taxon>Gammaproteobacteria</taxon>
        <taxon>Acidiferrobacterales</taxon>
        <taxon>Acidiferrobacteraceae</taxon>
        <taxon>Acidiferrobacter</taxon>
    </lineage>
</organism>
<accession>A0A1C2FYN9</accession>
<dbReference type="RefSeq" id="WP_065971851.1">
    <property type="nucleotide sequence ID" value="NZ_CP080624.1"/>
</dbReference>
<sequence>MPKTIDLYTSPGCPDCAALKAWFAARNIPFTEHDLSRPGAADKAKTQFGVRIAPITVYEGQVLYGTAHEQLPRLQRLFGLD</sequence>
<dbReference type="Proteomes" id="UP000253250">
    <property type="component" value="Unassembled WGS sequence"/>
</dbReference>
<comment type="caution">
    <text evidence="1">The sequence shown here is derived from an EMBL/GenBank/DDBJ whole genome shotgun (WGS) entry which is preliminary data.</text>
</comment>
<evidence type="ECO:0000313" key="1">
    <source>
        <dbReference type="EMBL" id="RCN56160.1"/>
    </source>
</evidence>
<evidence type="ECO:0000313" key="2">
    <source>
        <dbReference type="Proteomes" id="UP000253250"/>
    </source>
</evidence>
<protein>
    <submittedName>
        <fullName evidence="1">Glutaredoxin family protein</fullName>
    </submittedName>
</protein>
<dbReference type="InterPro" id="IPR002109">
    <property type="entry name" value="Glutaredoxin"/>
</dbReference>
<dbReference type="SUPFAM" id="SSF52833">
    <property type="entry name" value="Thioredoxin-like"/>
    <property type="match status" value="1"/>
</dbReference>
<dbReference type="Pfam" id="PF00462">
    <property type="entry name" value="Glutaredoxin"/>
    <property type="match status" value="1"/>
</dbReference>
<proteinExistence type="predicted"/>
<gene>
    <name evidence="1" type="ORF">C4900_09875</name>
</gene>
<dbReference type="PROSITE" id="PS51354">
    <property type="entry name" value="GLUTAREDOXIN_2"/>
    <property type="match status" value="1"/>
</dbReference>
<keyword evidence="2" id="KW-1185">Reference proteome</keyword>